<dbReference type="Proteomes" id="UP001642360">
    <property type="component" value="Unassembled WGS sequence"/>
</dbReference>
<dbReference type="InterPro" id="IPR004158">
    <property type="entry name" value="DUF247_pln"/>
</dbReference>
<dbReference type="EMBL" id="CAUOFW020003648">
    <property type="protein sequence ID" value="CAK9161258.1"/>
    <property type="molecule type" value="Genomic_DNA"/>
</dbReference>
<evidence type="ECO:0000256" key="1">
    <source>
        <dbReference type="SAM" id="Phobius"/>
    </source>
</evidence>
<comment type="caution">
    <text evidence="2">The sequence shown here is derived from an EMBL/GenBank/DDBJ whole genome shotgun (WGS) entry which is preliminary data.</text>
</comment>
<evidence type="ECO:0000313" key="3">
    <source>
        <dbReference type="Proteomes" id="UP001642360"/>
    </source>
</evidence>
<feature type="transmembrane region" description="Helical" evidence="1">
    <location>
        <begin position="410"/>
        <end position="434"/>
    </location>
</feature>
<evidence type="ECO:0000313" key="2">
    <source>
        <dbReference type="EMBL" id="CAK9161258.1"/>
    </source>
</evidence>
<sequence length="436" mass="50258">MTGFPRANESAHISIEMENVGAEHTDMVAASIEGMLDSLPLLSSECCIYRVPEKLRKFNGGEAYTPRAVSIGPLHRRHKNLQAMTEHKLRYLQSFLSQIRLSLGEYIKHVRTWEGRARGCYAETIDLSSDEFVKMLVMDGSFIVELLLRSHFGDINDQMDRIFGNPWMIDDVGRDMILLENQLPFFVLKGMLDLVMDNNGEEIPSILKLTYKHFKSFLTLNKYPDNISTNEVKHFPDFLRHCHLPSSPNGWQKCDPAIEFSPSATRLHEAGIKFEVKKNSSCLFDVEFTNGVLQIPYLEIDDLTETLFRNLIAYEQCHCKEKYIIHYMALIDSMINTHKDVDLLIHHRIITSRLGSNEDVMMLFNNICKEVVFGHKVYFLTLCKNLNAYCRTPWHRWKANLKRDYFHSPWAVVSVVAAVILLMLTFIQSVCSIISV</sequence>
<keyword evidence="1" id="KW-0472">Membrane</keyword>
<keyword evidence="3" id="KW-1185">Reference proteome</keyword>
<organism evidence="2 3">
    <name type="scientific">Ilex paraguariensis</name>
    <name type="common">yerba mate</name>
    <dbReference type="NCBI Taxonomy" id="185542"/>
    <lineage>
        <taxon>Eukaryota</taxon>
        <taxon>Viridiplantae</taxon>
        <taxon>Streptophyta</taxon>
        <taxon>Embryophyta</taxon>
        <taxon>Tracheophyta</taxon>
        <taxon>Spermatophyta</taxon>
        <taxon>Magnoliopsida</taxon>
        <taxon>eudicotyledons</taxon>
        <taxon>Gunneridae</taxon>
        <taxon>Pentapetalae</taxon>
        <taxon>asterids</taxon>
        <taxon>campanulids</taxon>
        <taxon>Aquifoliales</taxon>
        <taxon>Aquifoliaceae</taxon>
        <taxon>Ilex</taxon>
    </lineage>
</organism>
<proteinExistence type="predicted"/>
<name>A0ABC8SWG1_9AQUA</name>
<keyword evidence="1" id="KW-1133">Transmembrane helix</keyword>
<dbReference type="Pfam" id="PF03140">
    <property type="entry name" value="DUF247"/>
    <property type="match status" value="1"/>
</dbReference>
<gene>
    <name evidence="2" type="ORF">ILEXP_LOCUS30051</name>
</gene>
<keyword evidence="1" id="KW-0812">Transmembrane</keyword>
<protein>
    <submittedName>
        <fullName evidence="2">Uncharacterized protein</fullName>
    </submittedName>
</protein>
<dbReference type="PANTHER" id="PTHR31170">
    <property type="entry name" value="BNAC04G53230D PROTEIN"/>
    <property type="match status" value="1"/>
</dbReference>
<dbReference type="PANTHER" id="PTHR31170:SF25">
    <property type="entry name" value="BNAA09G04570D PROTEIN"/>
    <property type="match status" value="1"/>
</dbReference>
<accession>A0ABC8SWG1</accession>
<dbReference type="AlphaFoldDB" id="A0ABC8SWG1"/>
<reference evidence="2 3" key="1">
    <citation type="submission" date="2024-02" db="EMBL/GenBank/DDBJ databases">
        <authorList>
            <person name="Vignale AGUSTIN F."/>
            <person name="Sosa J E."/>
            <person name="Modenutti C."/>
        </authorList>
    </citation>
    <scope>NUCLEOTIDE SEQUENCE [LARGE SCALE GENOMIC DNA]</scope>
</reference>